<accession>A0A382FPX4</accession>
<evidence type="ECO:0000313" key="3">
    <source>
        <dbReference type="EMBL" id="SVB64404.1"/>
    </source>
</evidence>
<name>A0A382FPX4_9ZZZZ</name>
<evidence type="ECO:0000259" key="2">
    <source>
        <dbReference type="PROSITE" id="PS51168"/>
    </source>
</evidence>
<dbReference type="PROSITE" id="PS51168">
    <property type="entry name" value="CHORISMATE_MUT_2"/>
    <property type="match status" value="1"/>
</dbReference>
<organism evidence="3">
    <name type="scientific">marine metagenome</name>
    <dbReference type="NCBI Taxonomy" id="408172"/>
    <lineage>
        <taxon>unclassified sequences</taxon>
        <taxon>metagenomes</taxon>
        <taxon>ecological metagenomes</taxon>
    </lineage>
</organism>
<dbReference type="InterPro" id="IPR036979">
    <property type="entry name" value="CM_dom_sf"/>
</dbReference>
<sequence length="86" mass="9729">MLVEVLSERAYCALEIGKVKRSSGLAVHQPGREERVVQHAKSINEGPFDSEALERLFRRIIDETRGLERADDDRPVDPKKGKGSER</sequence>
<proteinExistence type="predicted"/>
<protein>
    <recommendedName>
        <fullName evidence="2">Chorismate mutase domain-containing protein</fullName>
    </recommendedName>
</protein>
<dbReference type="InterPro" id="IPR036263">
    <property type="entry name" value="Chorismate_II_sf"/>
</dbReference>
<reference evidence="3" key="1">
    <citation type="submission" date="2018-05" db="EMBL/GenBank/DDBJ databases">
        <authorList>
            <person name="Lanie J.A."/>
            <person name="Ng W.-L."/>
            <person name="Kazmierczak K.M."/>
            <person name="Andrzejewski T.M."/>
            <person name="Davidsen T.M."/>
            <person name="Wayne K.J."/>
            <person name="Tettelin H."/>
            <person name="Glass J.I."/>
            <person name="Rusch D."/>
            <person name="Podicherti R."/>
            <person name="Tsui H.-C.T."/>
            <person name="Winkler M.E."/>
        </authorList>
    </citation>
    <scope>NUCLEOTIDE SEQUENCE</scope>
</reference>
<dbReference type="GO" id="GO:0046417">
    <property type="term" value="P:chorismate metabolic process"/>
    <property type="evidence" value="ECO:0007669"/>
    <property type="project" value="InterPro"/>
</dbReference>
<dbReference type="Pfam" id="PF01817">
    <property type="entry name" value="CM_2"/>
    <property type="match status" value="1"/>
</dbReference>
<dbReference type="AlphaFoldDB" id="A0A382FPX4"/>
<dbReference type="SMART" id="SM00830">
    <property type="entry name" value="CM_2"/>
    <property type="match status" value="1"/>
</dbReference>
<dbReference type="InterPro" id="IPR002701">
    <property type="entry name" value="CM_II_prokaryot"/>
</dbReference>
<dbReference type="EMBL" id="UINC01050895">
    <property type="protein sequence ID" value="SVB64404.1"/>
    <property type="molecule type" value="Genomic_DNA"/>
</dbReference>
<feature type="domain" description="Chorismate mutase" evidence="2">
    <location>
        <begin position="1"/>
        <end position="72"/>
    </location>
</feature>
<dbReference type="GO" id="GO:0004106">
    <property type="term" value="F:chorismate mutase activity"/>
    <property type="evidence" value="ECO:0007669"/>
    <property type="project" value="InterPro"/>
</dbReference>
<dbReference type="SUPFAM" id="SSF48600">
    <property type="entry name" value="Chorismate mutase II"/>
    <property type="match status" value="1"/>
</dbReference>
<feature type="region of interest" description="Disordered" evidence="1">
    <location>
        <begin position="67"/>
        <end position="86"/>
    </location>
</feature>
<gene>
    <name evidence="3" type="ORF">METZ01_LOCUS217258</name>
</gene>
<evidence type="ECO:0000256" key="1">
    <source>
        <dbReference type="SAM" id="MobiDB-lite"/>
    </source>
</evidence>
<dbReference type="Gene3D" id="1.20.59.10">
    <property type="entry name" value="Chorismate mutase"/>
    <property type="match status" value="1"/>
</dbReference>